<keyword evidence="2" id="KW-1133">Transmembrane helix</keyword>
<dbReference type="InterPro" id="IPR000305">
    <property type="entry name" value="GIY-YIG_endonuc"/>
</dbReference>
<evidence type="ECO:0000313" key="5">
    <source>
        <dbReference type="Proteomes" id="UP000078503"/>
    </source>
</evidence>
<dbReference type="RefSeq" id="WP_068333840.1">
    <property type="nucleotide sequence ID" value="NZ_LVHF01000029.1"/>
</dbReference>
<evidence type="ECO:0000256" key="1">
    <source>
        <dbReference type="SAM" id="MobiDB-lite"/>
    </source>
</evidence>
<dbReference type="AlphaFoldDB" id="A0A178K8Q4"/>
<keyword evidence="2" id="KW-0472">Membrane</keyword>
<proteinExistence type="predicted"/>
<keyword evidence="2" id="KW-0812">Transmembrane</keyword>
<feature type="transmembrane region" description="Helical" evidence="2">
    <location>
        <begin position="200"/>
        <end position="218"/>
    </location>
</feature>
<gene>
    <name evidence="4" type="ORF">A3K86_16925</name>
</gene>
<protein>
    <recommendedName>
        <fullName evidence="3">GIY-YIG domain-containing protein</fullName>
    </recommendedName>
</protein>
<dbReference type="EMBL" id="LVHF01000029">
    <property type="protein sequence ID" value="OAN13335.1"/>
    <property type="molecule type" value="Genomic_DNA"/>
</dbReference>
<accession>A0A178K8Q4</accession>
<dbReference type="Gene3D" id="3.40.1440.10">
    <property type="entry name" value="GIY-YIG endonuclease"/>
    <property type="match status" value="1"/>
</dbReference>
<feature type="domain" description="GIY-YIG" evidence="3">
    <location>
        <begin position="2"/>
        <end position="77"/>
    </location>
</feature>
<feature type="compositionally biased region" description="Polar residues" evidence="1">
    <location>
        <begin position="106"/>
        <end position="115"/>
    </location>
</feature>
<name>A0A178K8Q4_9GAMM</name>
<organism evidence="4 5">
    <name type="scientific">Photobacterium jeanii</name>
    <dbReference type="NCBI Taxonomy" id="858640"/>
    <lineage>
        <taxon>Bacteria</taxon>
        <taxon>Pseudomonadati</taxon>
        <taxon>Pseudomonadota</taxon>
        <taxon>Gammaproteobacteria</taxon>
        <taxon>Vibrionales</taxon>
        <taxon>Vibrionaceae</taxon>
        <taxon>Photobacterium</taxon>
    </lineage>
</organism>
<evidence type="ECO:0000259" key="3">
    <source>
        <dbReference type="Pfam" id="PF01541"/>
    </source>
</evidence>
<feature type="region of interest" description="Disordered" evidence="1">
    <location>
        <begin position="95"/>
        <end position="154"/>
    </location>
</feature>
<keyword evidence="5" id="KW-1185">Reference proteome</keyword>
<feature type="compositionally biased region" description="Basic and acidic residues" evidence="1">
    <location>
        <begin position="120"/>
        <end position="143"/>
    </location>
</feature>
<dbReference type="Proteomes" id="UP000078503">
    <property type="component" value="Unassembled WGS sequence"/>
</dbReference>
<reference evidence="4 5" key="1">
    <citation type="submission" date="2016-03" db="EMBL/GenBank/DDBJ databases">
        <title>Photobacterium proteolyticum sp. nov. a protease producing bacterium isolated from ocean sediments of Laizhou Bay.</title>
        <authorList>
            <person name="Li Y."/>
        </authorList>
    </citation>
    <scope>NUCLEOTIDE SEQUENCE [LARGE SCALE GENOMIC DNA]</scope>
    <source>
        <strain evidence="4 5">R-40508</strain>
    </source>
</reference>
<dbReference type="Pfam" id="PF01541">
    <property type="entry name" value="GIY-YIG"/>
    <property type="match status" value="1"/>
</dbReference>
<comment type="caution">
    <text evidence="4">The sequence shown here is derived from an EMBL/GenBank/DDBJ whole genome shotgun (WGS) entry which is preliminary data.</text>
</comment>
<evidence type="ECO:0000256" key="2">
    <source>
        <dbReference type="SAM" id="Phobius"/>
    </source>
</evidence>
<evidence type="ECO:0000313" key="4">
    <source>
        <dbReference type="EMBL" id="OAN13335.1"/>
    </source>
</evidence>
<dbReference type="InterPro" id="IPR035901">
    <property type="entry name" value="GIY-YIG_endonuc_sf"/>
</dbReference>
<sequence>MFYLYHIHQKAKPGIYADGYIGITDDVNRRREEHFSKLRRGEHPNFMLQDAYDDYELEFTIVTEAKEREIVASLEESLRPEANMAWNLKKGGEGSSVEDLLERQSPDTPHSSNKYKTTKRLSEEERHELQKEKHRRWMEDSRRKMQLADAKEKREEEKHQAWMKEQERKSQHHNKKIRELDKKIALEDEKYRKQSTQFDAKSIGITLFVLWVIISIFMHG</sequence>